<dbReference type="PROSITE" id="PS01124">
    <property type="entry name" value="HTH_ARAC_FAMILY_2"/>
    <property type="match status" value="1"/>
</dbReference>
<evidence type="ECO:0000313" key="6">
    <source>
        <dbReference type="EMBL" id="MFD2823223.1"/>
    </source>
</evidence>
<evidence type="ECO:0000313" key="7">
    <source>
        <dbReference type="Proteomes" id="UP001597533"/>
    </source>
</evidence>
<dbReference type="PANTHER" id="PTHR43280">
    <property type="entry name" value="ARAC-FAMILY TRANSCRIPTIONAL REGULATOR"/>
    <property type="match status" value="1"/>
</dbReference>
<dbReference type="RefSeq" id="WP_183486799.1">
    <property type="nucleotide sequence ID" value="NZ_JBHUOV010000001.1"/>
</dbReference>
<dbReference type="Pfam" id="PF12833">
    <property type="entry name" value="HTH_18"/>
    <property type="match status" value="1"/>
</dbReference>
<dbReference type="Gene3D" id="1.10.10.60">
    <property type="entry name" value="Homeodomain-like"/>
    <property type="match status" value="2"/>
</dbReference>
<keyword evidence="2" id="KW-0238">DNA-binding</keyword>
<keyword evidence="1" id="KW-0805">Transcription regulation</keyword>
<keyword evidence="4" id="KW-0472">Membrane</keyword>
<feature type="transmembrane region" description="Helical" evidence="4">
    <location>
        <begin position="101"/>
        <end position="120"/>
    </location>
</feature>
<evidence type="ECO:0000256" key="2">
    <source>
        <dbReference type="ARBA" id="ARBA00023125"/>
    </source>
</evidence>
<dbReference type="InterPro" id="IPR009057">
    <property type="entry name" value="Homeodomain-like_sf"/>
</dbReference>
<name>A0ABW5WPL0_9FLAO</name>
<feature type="domain" description="HTH araC/xylS-type" evidence="5">
    <location>
        <begin position="268"/>
        <end position="372"/>
    </location>
</feature>
<feature type="transmembrane region" description="Helical" evidence="4">
    <location>
        <begin position="216"/>
        <end position="235"/>
    </location>
</feature>
<dbReference type="InterPro" id="IPR020449">
    <property type="entry name" value="Tscrpt_reg_AraC-type_HTH"/>
</dbReference>
<feature type="transmembrane region" description="Helical" evidence="4">
    <location>
        <begin position="69"/>
        <end position="89"/>
    </location>
</feature>
<organism evidence="6 7">
    <name type="scientific">Lacinutrix iliipiscaria</name>
    <dbReference type="NCBI Taxonomy" id="1230532"/>
    <lineage>
        <taxon>Bacteria</taxon>
        <taxon>Pseudomonadati</taxon>
        <taxon>Bacteroidota</taxon>
        <taxon>Flavobacteriia</taxon>
        <taxon>Flavobacteriales</taxon>
        <taxon>Flavobacteriaceae</taxon>
        <taxon>Lacinutrix</taxon>
    </lineage>
</organism>
<dbReference type="Proteomes" id="UP001597533">
    <property type="component" value="Unassembled WGS sequence"/>
</dbReference>
<dbReference type="EMBL" id="JBHUOV010000001">
    <property type="protein sequence ID" value="MFD2823223.1"/>
    <property type="molecule type" value="Genomic_DNA"/>
</dbReference>
<evidence type="ECO:0000256" key="4">
    <source>
        <dbReference type="SAM" id="Phobius"/>
    </source>
</evidence>
<evidence type="ECO:0000256" key="1">
    <source>
        <dbReference type="ARBA" id="ARBA00023015"/>
    </source>
</evidence>
<keyword evidence="4" id="KW-1133">Transmembrane helix</keyword>
<sequence length="375" mass="43941">MNFNIYNSLILAGVIQGIIFTLVVLLTKRYKSKSVYFLAALILTYSFSNLQYYLQDIRYVDYTELFSTFYVPWSDLTPALLYCYVISYLYPSRKITKKELLFFSLFVFTFIISTIYKISVRIEPKSETLENITLHLRYYIAYYADLIAATFSIITLVIVFTIINKYIKETAEFKYNFVKLQLNWLKKTLYILMVLIAIWVLLVVMDMISLDDVSFYPIWLGIAILIYWLGHVGIYKYGIDEERQKIQQKRKSKKQLLVKNKTKHIIIERLKLYLVDEKRFLDSSLTLEKTAQALELSQGHLSKIINTELQISFSDYINSLRVEEAKSYLEDSEFSNYTLVAIGLEAGFNSKSAFNASFKKHTGKTPSEYKQQHVK</sequence>
<protein>
    <submittedName>
        <fullName evidence="6">Helix-turn-helix domain-containing protein</fullName>
    </submittedName>
</protein>
<dbReference type="PANTHER" id="PTHR43280:SF29">
    <property type="entry name" value="ARAC-FAMILY TRANSCRIPTIONAL REGULATOR"/>
    <property type="match status" value="1"/>
</dbReference>
<feature type="transmembrane region" description="Helical" evidence="4">
    <location>
        <begin position="188"/>
        <end position="210"/>
    </location>
</feature>
<dbReference type="SMART" id="SM00342">
    <property type="entry name" value="HTH_ARAC"/>
    <property type="match status" value="1"/>
</dbReference>
<proteinExistence type="predicted"/>
<keyword evidence="7" id="KW-1185">Reference proteome</keyword>
<dbReference type="PRINTS" id="PR00032">
    <property type="entry name" value="HTHARAC"/>
</dbReference>
<evidence type="ECO:0000256" key="3">
    <source>
        <dbReference type="ARBA" id="ARBA00023163"/>
    </source>
</evidence>
<dbReference type="PROSITE" id="PS00041">
    <property type="entry name" value="HTH_ARAC_FAMILY_1"/>
    <property type="match status" value="1"/>
</dbReference>
<accession>A0ABW5WPL0</accession>
<feature type="transmembrane region" description="Helical" evidence="4">
    <location>
        <begin position="34"/>
        <end position="54"/>
    </location>
</feature>
<comment type="caution">
    <text evidence="6">The sequence shown here is derived from an EMBL/GenBank/DDBJ whole genome shotgun (WGS) entry which is preliminary data.</text>
</comment>
<dbReference type="InterPro" id="IPR018060">
    <property type="entry name" value="HTH_AraC"/>
</dbReference>
<gene>
    <name evidence="6" type="ORF">ACFS5M_06050</name>
</gene>
<keyword evidence="3" id="KW-0804">Transcription</keyword>
<feature type="transmembrane region" description="Helical" evidence="4">
    <location>
        <begin position="6"/>
        <end position="27"/>
    </location>
</feature>
<keyword evidence="4" id="KW-0812">Transmembrane</keyword>
<reference evidence="7" key="1">
    <citation type="journal article" date="2019" name="Int. J. Syst. Evol. Microbiol.">
        <title>The Global Catalogue of Microorganisms (GCM) 10K type strain sequencing project: providing services to taxonomists for standard genome sequencing and annotation.</title>
        <authorList>
            <consortium name="The Broad Institute Genomics Platform"/>
            <consortium name="The Broad Institute Genome Sequencing Center for Infectious Disease"/>
            <person name="Wu L."/>
            <person name="Ma J."/>
        </authorList>
    </citation>
    <scope>NUCLEOTIDE SEQUENCE [LARGE SCALE GENOMIC DNA]</scope>
    <source>
        <strain evidence="7">KCTC 32141</strain>
    </source>
</reference>
<dbReference type="InterPro" id="IPR018062">
    <property type="entry name" value="HTH_AraC-typ_CS"/>
</dbReference>
<feature type="transmembrane region" description="Helical" evidence="4">
    <location>
        <begin position="140"/>
        <end position="167"/>
    </location>
</feature>
<dbReference type="SUPFAM" id="SSF46689">
    <property type="entry name" value="Homeodomain-like"/>
    <property type="match status" value="1"/>
</dbReference>
<evidence type="ECO:0000259" key="5">
    <source>
        <dbReference type="PROSITE" id="PS01124"/>
    </source>
</evidence>